<dbReference type="InterPro" id="IPR051199">
    <property type="entry name" value="LPS_LOS_Heptosyltrfase"/>
</dbReference>
<protein>
    <submittedName>
        <fullName evidence="3">Glycosyl hydrolase</fullName>
    </submittedName>
</protein>
<evidence type="ECO:0000313" key="3">
    <source>
        <dbReference type="EMBL" id="GHE56570.1"/>
    </source>
</evidence>
<dbReference type="RefSeq" id="WP_189629021.1">
    <property type="nucleotide sequence ID" value="NZ_BNAG01000001.1"/>
</dbReference>
<evidence type="ECO:0000256" key="2">
    <source>
        <dbReference type="ARBA" id="ARBA00022679"/>
    </source>
</evidence>
<dbReference type="GO" id="GO:0016787">
    <property type="term" value="F:hydrolase activity"/>
    <property type="evidence" value="ECO:0007669"/>
    <property type="project" value="UniProtKB-KW"/>
</dbReference>
<gene>
    <name evidence="3" type="ORF">GCM10011340_09380</name>
</gene>
<sequence>MPKKVLIIRFSSIGDIVLTTPVIRVIKTQMDDVEVHYATKKHFYPVLEANPYIDKFHLLEGDLKGLIRELKAEKFDFVVDLHNNLRTRRIKAALQAESAAFPKLNWEKWLIVNLKVDKLPNVHIVDRYLEAARPLGVKNDALGLDYFIPEKDEVEKDWLPETHQKEFVAFAIGGNHETKKLPLNRMIELCDKINKPIVLLGGKEDAENGEQIAGFFDRAHETEDFKKPLSELGKKALIYNGCGKFSINQSASILKKATYVFTHDTGMMHIAAALKKNVFSIWGNTIPEFGMYPYRTKFTILEKKGLGCRPCSKIGYKKCPKGHFKCMNEIVFDFWLP</sequence>
<accession>A0ABQ3I4I0</accession>
<comment type="caution">
    <text evidence="3">The sequence shown here is derived from an EMBL/GenBank/DDBJ whole genome shotgun (WGS) entry which is preliminary data.</text>
</comment>
<evidence type="ECO:0000313" key="4">
    <source>
        <dbReference type="Proteomes" id="UP000658258"/>
    </source>
</evidence>
<name>A0ABQ3I4I0_9BACT</name>
<dbReference type="InterPro" id="IPR002201">
    <property type="entry name" value="Glyco_trans_9"/>
</dbReference>
<keyword evidence="3" id="KW-0378">Hydrolase</keyword>
<keyword evidence="4" id="KW-1185">Reference proteome</keyword>
<dbReference type="PANTHER" id="PTHR30160">
    <property type="entry name" value="TETRAACYLDISACCHARIDE 4'-KINASE-RELATED"/>
    <property type="match status" value="1"/>
</dbReference>
<dbReference type="EMBL" id="BNAG01000001">
    <property type="protein sequence ID" value="GHE56570.1"/>
    <property type="molecule type" value="Genomic_DNA"/>
</dbReference>
<reference evidence="4" key="1">
    <citation type="journal article" date="2019" name="Int. J. Syst. Evol. Microbiol.">
        <title>The Global Catalogue of Microorganisms (GCM) 10K type strain sequencing project: providing services to taxonomists for standard genome sequencing and annotation.</title>
        <authorList>
            <consortium name="The Broad Institute Genomics Platform"/>
            <consortium name="The Broad Institute Genome Sequencing Center for Infectious Disease"/>
            <person name="Wu L."/>
            <person name="Ma J."/>
        </authorList>
    </citation>
    <scope>NUCLEOTIDE SEQUENCE [LARGE SCALE GENOMIC DNA]</scope>
    <source>
        <strain evidence="4">CGMCC 1.15111</strain>
    </source>
</reference>
<dbReference type="CDD" id="cd03789">
    <property type="entry name" value="GT9_LPS_heptosyltransferase"/>
    <property type="match status" value="1"/>
</dbReference>
<organism evidence="3 4">
    <name type="scientific">Roseivirga thermotolerans</name>
    <dbReference type="NCBI Taxonomy" id="1758176"/>
    <lineage>
        <taxon>Bacteria</taxon>
        <taxon>Pseudomonadati</taxon>
        <taxon>Bacteroidota</taxon>
        <taxon>Cytophagia</taxon>
        <taxon>Cytophagales</taxon>
        <taxon>Roseivirgaceae</taxon>
        <taxon>Roseivirga</taxon>
    </lineage>
</organism>
<keyword evidence="1" id="KW-0328">Glycosyltransferase</keyword>
<dbReference type="Proteomes" id="UP000658258">
    <property type="component" value="Unassembled WGS sequence"/>
</dbReference>
<evidence type="ECO:0000256" key="1">
    <source>
        <dbReference type="ARBA" id="ARBA00022676"/>
    </source>
</evidence>
<dbReference type="Gene3D" id="3.40.50.2000">
    <property type="entry name" value="Glycogen Phosphorylase B"/>
    <property type="match status" value="2"/>
</dbReference>
<keyword evidence="2" id="KW-0808">Transferase</keyword>
<proteinExistence type="predicted"/>
<dbReference type="PANTHER" id="PTHR30160:SF1">
    <property type="entry name" value="LIPOPOLYSACCHARIDE 1,2-N-ACETYLGLUCOSAMINETRANSFERASE-RELATED"/>
    <property type="match status" value="1"/>
</dbReference>
<dbReference type="SUPFAM" id="SSF53756">
    <property type="entry name" value="UDP-Glycosyltransferase/glycogen phosphorylase"/>
    <property type="match status" value="1"/>
</dbReference>
<dbReference type="Pfam" id="PF01075">
    <property type="entry name" value="Glyco_transf_9"/>
    <property type="match status" value="1"/>
</dbReference>